<keyword evidence="1" id="KW-0812">Transmembrane</keyword>
<organism evidence="2 3">
    <name type="scientific">Ilyodon furcidens</name>
    <name type="common">goldbreast splitfin</name>
    <dbReference type="NCBI Taxonomy" id="33524"/>
    <lineage>
        <taxon>Eukaryota</taxon>
        <taxon>Metazoa</taxon>
        <taxon>Chordata</taxon>
        <taxon>Craniata</taxon>
        <taxon>Vertebrata</taxon>
        <taxon>Euteleostomi</taxon>
        <taxon>Actinopterygii</taxon>
        <taxon>Neopterygii</taxon>
        <taxon>Teleostei</taxon>
        <taxon>Neoteleostei</taxon>
        <taxon>Acanthomorphata</taxon>
        <taxon>Ovalentaria</taxon>
        <taxon>Atherinomorphae</taxon>
        <taxon>Cyprinodontiformes</taxon>
        <taxon>Goodeidae</taxon>
        <taxon>Ilyodon</taxon>
    </lineage>
</organism>
<protein>
    <submittedName>
        <fullName evidence="2">Uncharacterized protein</fullName>
    </submittedName>
</protein>
<keyword evidence="1" id="KW-1133">Transmembrane helix</keyword>
<evidence type="ECO:0000313" key="3">
    <source>
        <dbReference type="Proteomes" id="UP001482620"/>
    </source>
</evidence>
<keyword evidence="1" id="KW-0472">Membrane</keyword>
<name>A0ABV0T5B3_9TELE</name>
<evidence type="ECO:0000313" key="2">
    <source>
        <dbReference type="EMBL" id="MEQ2228004.1"/>
    </source>
</evidence>
<dbReference type="Proteomes" id="UP001482620">
    <property type="component" value="Unassembled WGS sequence"/>
</dbReference>
<dbReference type="EMBL" id="JAHRIQ010023399">
    <property type="protein sequence ID" value="MEQ2228004.1"/>
    <property type="molecule type" value="Genomic_DNA"/>
</dbReference>
<feature type="transmembrane region" description="Helical" evidence="1">
    <location>
        <begin position="88"/>
        <end position="113"/>
    </location>
</feature>
<reference evidence="2 3" key="1">
    <citation type="submission" date="2021-06" db="EMBL/GenBank/DDBJ databases">
        <authorList>
            <person name="Palmer J.M."/>
        </authorList>
    </citation>
    <scope>NUCLEOTIDE SEQUENCE [LARGE SCALE GENOMIC DNA]</scope>
    <source>
        <strain evidence="3">if_2019</strain>
        <tissue evidence="2">Muscle</tissue>
    </source>
</reference>
<accession>A0ABV0T5B3</accession>
<gene>
    <name evidence="2" type="ORF">ILYODFUR_004228</name>
</gene>
<keyword evidence="3" id="KW-1185">Reference proteome</keyword>
<evidence type="ECO:0000256" key="1">
    <source>
        <dbReference type="SAM" id="Phobius"/>
    </source>
</evidence>
<sequence length="122" mass="14247">MLLKHFTPLPGQRAFHSTSFCHFSSLITEIHLSSGAETFYFQIDQKMPTMEDLSIQPYMFKPKSDPEREKIEDDEPAEPRLQMNALQMCVYCIYTFLTPCLVILMWSAVLLHYPCICNKYLT</sequence>
<comment type="caution">
    <text evidence="2">The sequence shown here is derived from an EMBL/GenBank/DDBJ whole genome shotgun (WGS) entry which is preliminary data.</text>
</comment>
<proteinExistence type="predicted"/>